<sequence>MKKIIDYILSGVYLLYFGLVLLIFHAIQVIAYNVFGKEAHKKTVVWFNFFLVYGWYLTGSHVHFENRAALPSDRPLIFVANHQSMFDIPGLIWFLRRHYPLFVSKIELAHGIPAISYNLRVGGAALINRKDGKQAVVEIAKLGKRIHEAKGSAAIFPEGTRSSSGTMKPFAAGGLMALLKKAPDALIVPVAIQGTGAFNPKGLFPLTSFTRMSWTVLPGIEPAGQTPDALAQTTRTAILHELTVDS</sequence>
<organism evidence="8 9">
    <name type="scientific">Salmonirosea aquatica</name>
    <dbReference type="NCBI Taxonomy" id="2654236"/>
    <lineage>
        <taxon>Bacteria</taxon>
        <taxon>Pseudomonadati</taxon>
        <taxon>Bacteroidota</taxon>
        <taxon>Cytophagia</taxon>
        <taxon>Cytophagales</taxon>
        <taxon>Spirosomataceae</taxon>
        <taxon>Salmonirosea</taxon>
    </lineage>
</organism>
<evidence type="ECO:0000256" key="2">
    <source>
        <dbReference type="ARBA" id="ARBA00022516"/>
    </source>
</evidence>
<gene>
    <name evidence="8" type="ORF">GBK04_20535</name>
</gene>
<dbReference type="Pfam" id="PF01553">
    <property type="entry name" value="Acyltransferase"/>
    <property type="match status" value="1"/>
</dbReference>
<keyword evidence="4" id="KW-0443">Lipid metabolism</keyword>
<keyword evidence="5 8" id="KW-0012">Acyltransferase</keyword>
<evidence type="ECO:0000313" key="8">
    <source>
        <dbReference type="EMBL" id="MPR35673.1"/>
    </source>
</evidence>
<keyword evidence="6" id="KW-0812">Transmembrane</keyword>
<accession>A0A7C9FZ69</accession>
<keyword evidence="2" id="KW-0444">Lipid biosynthesis</keyword>
<evidence type="ECO:0000256" key="3">
    <source>
        <dbReference type="ARBA" id="ARBA00022679"/>
    </source>
</evidence>
<name>A0A7C9FZ69_9BACT</name>
<comment type="pathway">
    <text evidence="1">Lipid metabolism.</text>
</comment>
<dbReference type="PANTHER" id="PTHR10434">
    <property type="entry name" value="1-ACYL-SN-GLYCEROL-3-PHOSPHATE ACYLTRANSFERASE"/>
    <property type="match status" value="1"/>
</dbReference>
<keyword evidence="6" id="KW-1133">Transmembrane helix</keyword>
<evidence type="ECO:0000256" key="5">
    <source>
        <dbReference type="ARBA" id="ARBA00023315"/>
    </source>
</evidence>
<dbReference type="AlphaFoldDB" id="A0A7C9FZ69"/>
<evidence type="ECO:0000313" key="9">
    <source>
        <dbReference type="Proteomes" id="UP000479293"/>
    </source>
</evidence>
<feature type="transmembrane region" description="Helical" evidence="6">
    <location>
        <begin position="12"/>
        <end position="32"/>
    </location>
</feature>
<reference evidence="8 9" key="1">
    <citation type="submission" date="2019-10" db="EMBL/GenBank/DDBJ databases">
        <title>Draft Genome Sequence of Cytophagaceae sp. SJW1-29.</title>
        <authorList>
            <person name="Choi A."/>
        </authorList>
    </citation>
    <scope>NUCLEOTIDE SEQUENCE [LARGE SCALE GENOMIC DNA]</scope>
    <source>
        <strain evidence="8 9">SJW1-29</strain>
    </source>
</reference>
<evidence type="ECO:0000256" key="6">
    <source>
        <dbReference type="SAM" id="Phobius"/>
    </source>
</evidence>
<dbReference type="CDD" id="cd07989">
    <property type="entry name" value="LPLAT_AGPAT-like"/>
    <property type="match status" value="1"/>
</dbReference>
<dbReference type="Proteomes" id="UP000479293">
    <property type="component" value="Unassembled WGS sequence"/>
</dbReference>
<evidence type="ECO:0000256" key="1">
    <source>
        <dbReference type="ARBA" id="ARBA00005189"/>
    </source>
</evidence>
<dbReference type="GO" id="GO:0003841">
    <property type="term" value="F:1-acylglycerol-3-phosphate O-acyltransferase activity"/>
    <property type="evidence" value="ECO:0007669"/>
    <property type="project" value="TreeGrafter"/>
</dbReference>
<evidence type="ECO:0000259" key="7">
    <source>
        <dbReference type="SMART" id="SM00563"/>
    </source>
</evidence>
<feature type="domain" description="Phospholipid/glycerol acyltransferase" evidence="7">
    <location>
        <begin position="76"/>
        <end position="195"/>
    </location>
</feature>
<comment type="caution">
    <text evidence="8">The sequence shown here is derived from an EMBL/GenBank/DDBJ whole genome shotgun (WGS) entry which is preliminary data.</text>
</comment>
<dbReference type="SMART" id="SM00563">
    <property type="entry name" value="PlsC"/>
    <property type="match status" value="1"/>
</dbReference>
<protein>
    <submittedName>
        <fullName evidence="8">1-acyl-sn-glycerol-3-phosphate acyltransferase</fullName>
    </submittedName>
</protein>
<dbReference type="SUPFAM" id="SSF69593">
    <property type="entry name" value="Glycerol-3-phosphate (1)-acyltransferase"/>
    <property type="match status" value="1"/>
</dbReference>
<evidence type="ECO:0000256" key="4">
    <source>
        <dbReference type="ARBA" id="ARBA00023098"/>
    </source>
</evidence>
<dbReference type="EMBL" id="WHLY01000002">
    <property type="protein sequence ID" value="MPR35673.1"/>
    <property type="molecule type" value="Genomic_DNA"/>
</dbReference>
<keyword evidence="6" id="KW-0472">Membrane</keyword>
<keyword evidence="3 8" id="KW-0808">Transferase</keyword>
<dbReference type="PANTHER" id="PTHR10434:SF64">
    <property type="entry name" value="1-ACYL-SN-GLYCEROL-3-PHOSPHATE ACYLTRANSFERASE-RELATED"/>
    <property type="match status" value="1"/>
</dbReference>
<dbReference type="InterPro" id="IPR002123">
    <property type="entry name" value="Plipid/glycerol_acylTrfase"/>
</dbReference>
<keyword evidence="9" id="KW-1185">Reference proteome</keyword>
<proteinExistence type="predicted"/>
<feature type="transmembrane region" description="Helical" evidence="6">
    <location>
        <begin position="44"/>
        <end position="64"/>
    </location>
</feature>
<dbReference type="GO" id="GO:0006654">
    <property type="term" value="P:phosphatidic acid biosynthetic process"/>
    <property type="evidence" value="ECO:0007669"/>
    <property type="project" value="TreeGrafter"/>
</dbReference>
<dbReference type="RefSeq" id="WP_373331168.1">
    <property type="nucleotide sequence ID" value="NZ_WHLY01000002.1"/>
</dbReference>